<protein>
    <submittedName>
        <fullName evidence="7">Chromatin assembly factor 1 subunit A-domain-containing protein</fullName>
    </submittedName>
</protein>
<dbReference type="EMBL" id="JARJCW010000011">
    <property type="protein sequence ID" value="KAJ7219116.1"/>
    <property type="molecule type" value="Genomic_DNA"/>
</dbReference>
<dbReference type="AlphaFoldDB" id="A0AAD6YFR0"/>
<comment type="subcellular location">
    <subcellularLocation>
        <location evidence="1">Nucleus</location>
    </subcellularLocation>
</comment>
<dbReference type="GO" id="GO:0033186">
    <property type="term" value="C:CAF-1 complex"/>
    <property type="evidence" value="ECO:0007669"/>
    <property type="project" value="TreeGrafter"/>
</dbReference>
<feature type="compositionally biased region" description="Basic and acidic residues" evidence="5">
    <location>
        <begin position="268"/>
        <end position="300"/>
    </location>
</feature>
<evidence type="ECO:0000313" key="8">
    <source>
        <dbReference type="Proteomes" id="UP001219525"/>
    </source>
</evidence>
<evidence type="ECO:0000256" key="2">
    <source>
        <dbReference type="ARBA" id="ARBA00022763"/>
    </source>
</evidence>
<accession>A0AAD6YFR0</accession>
<dbReference type="Proteomes" id="UP001219525">
    <property type="component" value="Unassembled WGS sequence"/>
</dbReference>
<evidence type="ECO:0000256" key="5">
    <source>
        <dbReference type="SAM" id="MobiDB-lite"/>
    </source>
</evidence>
<keyword evidence="8" id="KW-1185">Reference proteome</keyword>
<feature type="domain" description="Chromatin assembly factor 1 subunit A dimerization" evidence="6">
    <location>
        <begin position="474"/>
        <end position="547"/>
    </location>
</feature>
<gene>
    <name evidence="7" type="ORF">GGX14DRAFT_434675</name>
</gene>
<evidence type="ECO:0000259" key="6">
    <source>
        <dbReference type="Pfam" id="PF12253"/>
    </source>
</evidence>
<evidence type="ECO:0000256" key="4">
    <source>
        <dbReference type="ARBA" id="ARBA00023242"/>
    </source>
</evidence>
<keyword evidence="3" id="KW-0234">DNA repair</keyword>
<feature type="compositionally biased region" description="Acidic residues" evidence="5">
    <location>
        <begin position="518"/>
        <end position="560"/>
    </location>
</feature>
<keyword evidence="2" id="KW-0227">DNA damage</keyword>
<dbReference type="GO" id="GO:0005634">
    <property type="term" value="C:nucleus"/>
    <property type="evidence" value="ECO:0007669"/>
    <property type="project" value="UniProtKB-SubCell"/>
</dbReference>
<feature type="region of interest" description="Disordered" evidence="5">
    <location>
        <begin position="518"/>
        <end position="580"/>
    </location>
</feature>
<dbReference type="PANTHER" id="PTHR15272:SF0">
    <property type="entry name" value="CHROMATIN ASSEMBLY FACTOR 1 SUBUNIT A"/>
    <property type="match status" value="1"/>
</dbReference>
<evidence type="ECO:0000256" key="3">
    <source>
        <dbReference type="ARBA" id="ARBA00023204"/>
    </source>
</evidence>
<name>A0AAD6YFR0_9AGAR</name>
<evidence type="ECO:0000256" key="1">
    <source>
        <dbReference type="ARBA" id="ARBA00004123"/>
    </source>
</evidence>
<reference evidence="7" key="1">
    <citation type="submission" date="2023-03" db="EMBL/GenBank/DDBJ databases">
        <title>Massive genome expansion in bonnet fungi (Mycena s.s.) driven by repeated elements and novel gene families across ecological guilds.</title>
        <authorList>
            <consortium name="Lawrence Berkeley National Laboratory"/>
            <person name="Harder C.B."/>
            <person name="Miyauchi S."/>
            <person name="Viragh M."/>
            <person name="Kuo A."/>
            <person name="Thoen E."/>
            <person name="Andreopoulos B."/>
            <person name="Lu D."/>
            <person name="Skrede I."/>
            <person name="Drula E."/>
            <person name="Henrissat B."/>
            <person name="Morin E."/>
            <person name="Kohler A."/>
            <person name="Barry K."/>
            <person name="LaButti K."/>
            <person name="Morin E."/>
            <person name="Salamov A."/>
            <person name="Lipzen A."/>
            <person name="Mereny Z."/>
            <person name="Hegedus B."/>
            <person name="Baldrian P."/>
            <person name="Stursova M."/>
            <person name="Weitz H."/>
            <person name="Taylor A."/>
            <person name="Grigoriev I.V."/>
            <person name="Nagy L.G."/>
            <person name="Martin F."/>
            <person name="Kauserud H."/>
        </authorList>
    </citation>
    <scope>NUCLEOTIDE SEQUENCE</scope>
    <source>
        <strain evidence="7">9144</strain>
    </source>
</reference>
<sequence length="765" mass="85435">MSLCDKTRASIPTDPVDVTNGESEKSLVDLKNGKVIFKQKPISFEKHSETLQEIVKFREMLDDRISRREESLTAIPEEHAPVIAKLVHESDKTLSALSKHILHELLPVQDEDGEHQNLPPPLTLSVVESGIKSVANRNNYGLDGMPGVKAPAAVCVWRWEAKPTHMGWLPKNARERAENRMAERVQVTKVVLKAMFDSLPRHEQGSILDPKGSGGKAPVMDTSSTSVSSPIDLVGADLKSPQAQAPKRTKEDEENDATPVPKVGRPKKIPDPEKTAKEKEKQERKAAKAEREQKEREAQNKSRSLMKNFFKANSSRVVPATESTSDETARSSVSQFHKTFKPFLVKKDTAIAPVNWFKNGDSRRQPLRYDSNIIVIDDEDDSRRRMDVENTDVTGMSAKDRLRSTLQNIPPSLHIRGTRLRTYNQTSGTHLKTSNPVSVRDLVAQLNEAEMAGDVNLVRSITSKLSDGDRVPAKVLVFVHNARPGYFGTWTRDSSMIGPRTPFTRDVAIFDYDYDSGEEWEEEPAGDADDVIDDADDEDGGMDEEDSDIDSWLVDDDDEPEVHSERGGSPILSTLQGPTKRKFEAEDAKLTKKRKVVVPLVPFAKGPSWEQTVGRCEHNMFNPYRIQLLNDAPFPIDPFTFVSQSGDITTGKRDGFAVPSLPYRLAISHPDSLIPQSTAVSKRTVAAPKTVFPEIHTASLLDIITSSQTSSLPILVDTIYQDLRDHKVKKNSIEAKVREVAEKCKVKKVWIVKETFRIPIQTALR</sequence>
<proteinExistence type="predicted"/>
<evidence type="ECO:0000313" key="7">
    <source>
        <dbReference type="EMBL" id="KAJ7219116.1"/>
    </source>
</evidence>
<feature type="region of interest" description="Disordered" evidence="5">
    <location>
        <begin position="1"/>
        <end position="21"/>
    </location>
</feature>
<comment type="caution">
    <text evidence="7">The sequence shown here is derived from an EMBL/GenBank/DDBJ whole genome shotgun (WGS) entry which is preliminary data.</text>
</comment>
<organism evidence="7 8">
    <name type="scientific">Mycena pura</name>
    <dbReference type="NCBI Taxonomy" id="153505"/>
    <lineage>
        <taxon>Eukaryota</taxon>
        <taxon>Fungi</taxon>
        <taxon>Dikarya</taxon>
        <taxon>Basidiomycota</taxon>
        <taxon>Agaricomycotina</taxon>
        <taxon>Agaricomycetes</taxon>
        <taxon>Agaricomycetidae</taxon>
        <taxon>Agaricales</taxon>
        <taxon>Marasmiineae</taxon>
        <taxon>Mycenaceae</taxon>
        <taxon>Mycena</taxon>
    </lineage>
</organism>
<feature type="region of interest" description="Disordered" evidence="5">
    <location>
        <begin position="202"/>
        <end position="310"/>
    </location>
</feature>
<dbReference type="InterPro" id="IPR022043">
    <property type="entry name" value="CAF1A_DD"/>
</dbReference>
<keyword evidence="4" id="KW-0539">Nucleus</keyword>
<dbReference type="GO" id="GO:0006334">
    <property type="term" value="P:nucleosome assembly"/>
    <property type="evidence" value="ECO:0007669"/>
    <property type="project" value="TreeGrafter"/>
</dbReference>
<dbReference type="PANTHER" id="PTHR15272">
    <property type="entry name" value="CHROMATIN ASSEMBLY FACTOR 1 SUBUNIT A CAF-1 SUBUNIT A"/>
    <property type="match status" value="1"/>
</dbReference>
<dbReference type="GO" id="GO:0006281">
    <property type="term" value="P:DNA repair"/>
    <property type="evidence" value="ECO:0007669"/>
    <property type="project" value="UniProtKB-KW"/>
</dbReference>
<dbReference type="Pfam" id="PF12253">
    <property type="entry name" value="CAF1A_dimeriz"/>
    <property type="match status" value="1"/>
</dbReference>